<dbReference type="InterPro" id="IPR000835">
    <property type="entry name" value="HTH_MarR-typ"/>
</dbReference>
<sequence length="409" mass="41246">MTGPARTQGVRRHNLSLVLRHLDAHGPCSRTELARGTGLVPASVTALVADLIARGLVAESPFPTLGAPGGGRGRPRRPVRLASGRVTIVAVRVSLERLDVLAADLAGGTLHQTSVPHRASFGDAGALATAIAAAVDAERVPGRTVRVAIAMAGPITGDTVAAAIDFGWPSTDLRALVAARLDDPPPIDVVNDANVAALAEYRALAARGVRHPGTVAYIKADTGVGGGLLVDGRVHAGSHGTAGEIGHMPLALDGPPCACGARGCLAVYAGPEPLTRAAGIPSPGSGEALAELDRRLHAGDERAVAAVREAGRAVGAAILGVSALADAGEVILGGYLATWEPWLAPGIAEQTAGRRALVPGLQPAVTRGVLGPEAALHGALQTGRDAVLSDPSAVPVPGTDRARTTTARK</sequence>
<dbReference type="SUPFAM" id="SSF53067">
    <property type="entry name" value="Actin-like ATPase domain"/>
    <property type="match status" value="1"/>
</dbReference>
<comment type="similarity">
    <text evidence="1">Belongs to the ROK (NagC/XylR) family.</text>
</comment>
<evidence type="ECO:0000259" key="3">
    <source>
        <dbReference type="Pfam" id="PF12802"/>
    </source>
</evidence>
<dbReference type="InterPro" id="IPR043129">
    <property type="entry name" value="ATPase_NBD"/>
</dbReference>
<accession>A0ABV9U620</accession>
<dbReference type="EMBL" id="JBHSIT010000010">
    <property type="protein sequence ID" value="MFC4911832.1"/>
    <property type="molecule type" value="Genomic_DNA"/>
</dbReference>
<proteinExistence type="inferred from homology"/>
<dbReference type="SUPFAM" id="SSF46785">
    <property type="entry name" value="Winged helix' DNA-binding domain"/>
    <property type="match status" value="1"/>
</dbReference>
<dbReference type="Gene3D" id="3.30.420.40">
    <property type="match status" value="2"/>
</dbReference>
<dbReference type="RefSeq" id="WP_378261137.1">
    <property type="nucleotide sequence ID" value="NZ_JBHSIT010000010.1"/>
</dbReference>
<comment type="caution">
    <text evidence="4">The sequence shown here is derived from an EMBL/GenBank/DDBJ whole genome shotgun (WGS) entry which is preliminary data.</text>
</comment>
<dbReference type="InterPro" id="IPR036390">
    <property type="entry name" value="WH_DNA-bd_sf"/>
</dbReference>
<dbReference type="PANTHER" id="PTHR18964:SF149">
    <property type="entry name" value="BIFUNCTIONAL UDP-N-ACETYLGLUCOSAMINE 2-EPIMERASE_N-ACETYLMANNOSAMINE KINASE"/>
    <property type="match status" value="1"/>
</dbReference>
<organism evidence="4 5">
    <name type="scientific">Actinomadura gamaensis</name>
    <dbReference type="NCBI Taxonomy" id="1763541"/>
    <lineage>
        <taxon>Bacteria</taxon>
        <taxon>Bacillati</taxon>
        <taxon>Actinomycetota</taxon>
        <taxon>Actinomycetes</taxon>
        <taxon>Streptosporangiales</taxon>
        <taxon>Thermomonosporaceae</taxon>
        <taxon>Actinomadura</taxon>
    </lineage>
</organism>
<protein>
    <submittedName>
        <fullName evidence="4">ROK family protein</fullName>
    </submittedName>
</protein>
<dbReference type="Pfam" id="PF00480">
    <property type="entry name" value="ROK"/>
    <property type="match status" value="1"/>
</dbReference>
<dbReference type="InterPro" id="IPR036388">
    <property type="entry name" value="WH-like_DNA-bd_sf"/>
</dbReference>
<dbReference type="Gene3D" id="1.10.10.10">
    <property type="entry name" value="Winged helix-like DNA-binding domain superfamily/Winged helix DNA-binding domain"/>
    <property type="match status" value="1"/>
</dbReference>
<dbReference type="Proteomes" id="UP001595872">
    <property type="component" value="Unassembled WGS sequence"/>
</dbReference>
<gene>
    <name evidence="4" type="ORF">ACFPCY_31315</name>
</gene>
<dbReference type="PANTHER" id="PTHR18964">
    <property type="entry name" value="ROK (REPRESSOR, ORF, KINASE) FAMILY"/>
    <property type="match status" value="1"/>
</dbReference>
<feature type="domain" description="HTH marR-type" evidence="3">
    <location>
        <begin position="17"/>
        <end position="59"/>
    </location>
</feature>
<evidence type="ECO:0000256" key="1">
    <source>
        <dbReference type="ARBA" id="ARBA00006479"/>
    </source>
</evidence>
<reference evidence="5" key="1">
    <citation type="journal article" date="2019" name="Int. J. Syst. Evol. Microbiol.">
        <title>The Global Catalogue of Microorganisms (GCM) 10K type strain sequencing project: providing services to taxonomists for standard genome sequencing and annotation.</title>
        <authorList>
            <consortium name="The Broad Institute Genomics Platform"/>
            <consortium name="The Broad Institute Genome Sequencing Center for Infectious Disease"/>
            <person name="Wu L."/>
            <person name="Ma J."/>
        </authorList>
    </citation>
    <scope>NUCLEOTIDE SEQUENCE [LARGE SCALE GENOMIC DNA]</scope>
    <source>
        <strain evidence="5">KLKA75</strain>
    </source>
</reference>
<evidence type="ECO:0000256" key="2">
    <source>
        <dbReference type="SAM" id="MobiDB-lite"/>
    </source>
</evidence>
<keyword evidence="5" id="KW-1185">Reference proteome</keyword>
<dbReference type="Pfam" id="PF12802">
    <property type="entry name" value="MarR_2"/>
    <property type="match status" value="1"/>
</dbReference>
<evidence type="ECO:0000313" key="5">
    <source>
        <dbReference type="Proteomes" id="UP001595872"/>
    </source>
</evidence>
<evidence type="ECO:0000313" key="4">
    <source>
        <dbReference type="EMBL" id="MFC4911832.1"/>
    </source>
</evidence>
<dbReference type="InterPro" id="IPR000600">
    <property type="entry name" value="ROK"/>
</dbReference>
<name>A0ABV9U620_9ACTN</name>
<feature type="region of interest" description="Disordered" evidence="2">
    <location>
        <begin position="388"/>
        <end position="409"/>
    </location>
</feature>